<proteinExistence type="predicted"/>
<keyword evidence="2" id="KW-1185">Reference proteome</keyword>
<gene>
    <name evidence="1" type="ORF">DHETER_LOCUS7697</name>
</gene>
<sequence>MHKYLAAIFNHKESYSCVKLSLEISQQVFQHVSKQGQRKYIPILINDEDVQSSCLHFIYTMGERIIAEKFQNYVQNNVLPHVTSSRKQITQPIIFLEDLPPDDSNYIFHGQPKGIQQ</sequence>
<accession>A0ACA9MUM0</accession>
<protein>
    <submittedName>
        <fullName evidence="1">11793_t:CDS:1</fullName>
    </submittedName>
</protein>
<feature type="non-terminal residue" evidence="1">
    <location>
        <position position="117"/>
    </location>
</feature>
<reference evidence="1" key="1">
    <citation type="submission" date="2021-06" db="EMBL/GenBank/DDBJ databases">
        <authorList>
            <person name="Kallberg Y."/>
            <person name="Tangrot J."/>
            <person name="Rosling A."/>
        </authorList>
    </citation>
    <scope>NUCLEOTIDE SEQUENCE</scope>
    <source>
        <strain evidence="1">IL203A</strain>
    </source>
</reference>
<dbReference type="Proteomes" id="UP000789702">
    <property type="component" value="Unassembled WGS sequence"/>
</dbReference>
<name>A0ACA9MUM0_9GLOM</name>
<evidence type="ECO:0000313" key="1">
    <source>
        <dbReference type="EMBL" id="CAG8612653.1"/>
    </source>
</evidence>
<evidence type="ECO:0000313" key="2">
    <source>
        <dbReference type="Proteomes" id="UP000789702"/>
    </source>
</evidence>
<organism evidence="1 2">
    <name type="scientific">Dentiscutata heterogama</name>
    <dbReference type="NCBI Taxonomy" id="1316150"/>
    <lineage>
        <taxon>Eukaryota</taxon>
        <taxon>Fungi</taxon>
        <taxon>Fungi incertae sedis</taxon>
        <taxon>Mucoromycota</taxon>
        <taxon>Glomeromycotina</taxon>
        <taxon>Glomeromycetes</taxon>
        <taxon>Diversisporales</taxon>
        <taxon>Gigasporaceae</taxon>
        <taxon>Dentiscutata</taxon>
    </lineage>
</organism>
<comment type="caution">
    <text evidence="1">The sequence shown here is derived from an EMBL/GenBank/DDBJ whole genome shotgun (WGS) entry which is preliminary data.</text>
</comment>
<dbReference type="EMBL" id="CAJVPU010011211">
    <property type="protein sequence ID" value="CAG8612653.1"/>
    <property type="molecule type" value="Genomic_DNA"/>
</dbReference>